<evidence type="ECO:0000313" key="2">
    <source>
        <dbReference type="Proteomes" id="UP000289734"/>
    </source>
</evidence>
<gene>
    <name evidence="1" type="ORF">EQG68_12815</name>
</gene>
<dbReference type="Proteomes" id="UP000289734">
    <property type="component" value="Unassembled WGS sequence"/>
</dbReference>
<protein>
    <submittedName>
        <fullName evidence="1">Uncharacterized protein</fullName>
    </submittedName>
</protein>
<dbReference type="AlphaFoldDB" id="A0A4Q1KHX3"/>
<sequence length="96" mass="11702">MVNSLLKESNEYLNHRKIQLTAQYHYDNYKKIINKNSSLSKIIIDFKNEINFYCENNFDDSTRLTLNFRKSKYCIVEFYKNLIEERFIKVSVNYKI</sequence>
<proteinExistence type="predicted"/>
<dbReference type="EMBL" id="SBKQ01000014">
    <property type="protein sequence ID" value="RXR29361.1"/>
    <property type="molecule type" value="Genomic_DNA"/>
</dbReference>
<accession>A0A4Q1KHX3</accession>
<reference evidence="2" key="1">
    <citation type="submission" date="2019-01" db="EMBL/GenBank/DDBJ databases">
        <title>Cytophagaceae bacterium strain CAR-16.</title>
        <authorList>
            <person name="Chen W.-M."/>
        </authorList>
    </citation>
    <scope>NUCLEOTIDE SEQUENCE [LARGE SCALE GENOMIC DNA]</scope>
    <source>
        <strain evidence="2">ICH-30</strain>
    </source>
</reference>
<name>A0A4Q1KHX3_9FLAO</name>
<organism evidence="1 2">
    <name type="scientific">Flavobacterium piscinae</name>
    <dbReference type="NCBI Taxonomy" id="2506424"/>
    <lineage>
        <taxon>Bacteria</taxon>
        <taxon>Pseudomonadati</taxon>
        <taxon>Bacteroidota</taxon>
        <taxon>Flavobacteriia</taxon>
        <taxon>Flavobacteriales</taxon>
        <taxon>Flavobacteriaceae</taxon>
        <taxon>Flavobacterium</taxon>
    </lineage>
</organism>
<dbReference type="RefSeq" id="WP_129465287.1">
    <property type="nucleotide sequence ID" value="NZ_SBKQ01000014.1"/>
</dbReference>
<keyword evidence="2" id="KW-1185">Reference proteome</keyword>
<evidence type="ECO:0000313" key="1">
    <source>
        <dbReference type="EMBL" id="RXR29361.1"/>
    </source>
</evidence>
<comment type="caution">
    <text evidence="1">The sequence shown here is derived from an EMBL/GenBank/DDBJ whole genome shotgun (WGS) entry which is preliminary data.</text>
</comment>